<name>A0A2T0J4U5_9ACTN</name>
<evidence type="ECO:0000313" key="2">
    <source>
        <dbReference type="Proteomes" id="UP000239415"/>
    </source>
</evidence>
<dbReference type="EMBL" id="PVMZ01000060">
    <property type="protein sequence ID" value="PRX02626.1"/>
    <property type="molecule type" value="Genomic_DNA"/>
</dbReference>
<proteinExistence type="predicted"/>
<evidence type="ECO:0008006" key="3">
    <source>
        <dbReference type="Google" id="ProtNLM"/>
    </source>
</evidence>
<protein>
    <recommendedName>
        <fullName evidence="3">PIN domain-containing protein</fullName>
    </recommendedName>
</protein>
<dbReference type="AlphaFoldDB" id="A0A2T0J4U5"/>
<organism evidence="1 2">
    <name type="scientific">Actinoplanes italicus</name>
    <dbReference type="NCBI Taxonomy" id="113567"/>
    <lineage>
        <taxon>Bacteria</taxon>
        <taxon>Bacillati</taxon>
        <taxon>Actinomycetota</taxon>
        <taxon>Actinomycetes</taxon>
        <taxon>Micromonosporales</taxon>
        <taxon>Micromonosporaceae</taxon>
        <taxon>Actinoplanes</taxon>
    </lineage>
</organism>
<gene>
    <name evidence="1" type="ORF">CLV67_1604</name>
</gene>
<reference evidence="1 2" key="1">
    <citation type="submission" date="2018-03" db="EMBL/GenBank/DDBJ databases">
        <title>Genomic Encyclopedia of Archaeal and Bacterial Type Strains, Phase II (KMG-II): from individual species to whole genera.</title>
        <authorList>
            <person name="Goeker M."/>
        </authorList>
    </citation>
    <scope>NUCLEOTIDE SEQUENCE [LARGE SCALE GENOMIC DNA]</scope>
    <source>
        <strain evidence="1 2">DSM 43146</strain>
    </source>
</reference>
<accession>A0A2T0J4U5</accession>
<dbReference type="Proteomes" id="UP000239415">
    <property type="component" value="Unassembled WGS sequence"/>
</dbReference>
<sequence>MHDGAVTQRAGVPDGLRAVVIDTNSTVHGRIDLNALRSLAEALARKAPETEIWLPEPVIWEWATHAQEDYDELAAANNAVVRKLNAARITPSFAKVKDQDRVDVYDAVTQEIEGLCCGVRSGHAFGLARPPGQIALASSANAAPSRSRVGVSVAIS</sequence>
<evidence type="ECO:0000313" key="1">
    <source>
        <dbReference type="EMBL" id="PRX02626.1"/>
    </source>
</evidence>
<comment type="caution">
    <text evidence="1">The sequence shown here is derived from an EMBL/GenBank/DDBJ whole genome shotgun (WGS) entry which is preliminary data.</text>
</comment>
<keyword evidence="2" id="KW-1185">Reference proteome</keyword>